<keyword evidence="3" id="KW-1185">Reference proteome</keyword>
<comment type="caution">
    <text evidence="2">The sequence shown here is derived from an EMBL/GenBank/DDBJ whole genome shotgun (WGS) entry which is preliminary data.</text>
</comment>
<feature type="transmembrane region" description="Helical" evidence="1">
    <location>
        <begin position="139"/>
        <end position="159"/>
    </location>
</feature>
<reference evidence="2 3" key="1">
    <citation type="journal article" date="2022" name="bioRxiv">
        <title>Genomics of Preaxostyla Flagellates Illuminates Evolutionary Transitions and the Path Towards Mitochondrial Loss.</title>
        <authorList>
            <person name="Novak L.V.F."/>
            <person name="Treitli S.C."/>
            <person name="Pyrih J."/>
            <person name="Halakuc P."/>
            <person name="Pipaliya S.V."/>
            <person name="Vacek V."/>
            <person name="Brzon O."/>
            <person name="Soukal P."/>
            <person name="Eme L."/>
            <person name="Dacks J.B."/>
            <person name="Karnkowska A."/>
            <person name="Elias M."/>
            <person name="Hampl V."/>
        </authorList>
    </citation>
    <scope>NUCLEOTIDE SEQUENCE [LARGE SCALE GENOMIC DNA]</scope>
    <source>
        <strain evidence="2">NAU3</strain>
        <tissue evidence="2">Gut</tissue>
    </source>
</reference>
<keyword evidence="1" id="KW-0472">Membrane</keyword>
<feature type="transmembrane region" description="Helical" evidence="1">
    <location>
        <begin position="33"/>
        <end position="53"/>
    </location>
</feature>
<evidence type="ECO:0000313" key="3">
    <source>
        <dbReference type="Proteomes" id="UP001281761"/>
    </source>
</evidence>
<evidence type="ECO:0000313" key="2">
    <source>
        <dbReference type="EMBL" id="KAK2946320.1"/>
    </source>
</evidence>
<keyword evidence="1" id="KW-0812">Transmembrane</keyword>
<protein>
    <recommendedName>
        <fullName evidence="4">Translocon-associated protein subunit gamma</fullName>
    </recommendedName>
</protein>
<accession>A0ABQ9X3P9</accession>
<evidence type="ECO:0000256" key="1">
    <source>
        <dbReference type="SAM" id="Phobius"/>
    </source>
</evidence>
<gene>
    <name evidence="2" type="ORF">BLNAU_18770</name>
</gene>
<feature type="transmembrane region" description="Helical" evidence="1">
    <location>
        <begin position="65"/>
        <end position="87"/>
    </location>
</feature>
<name>A0ABQ9X3P9_9EUKA</name>
<evidence type="ECO:0008006" key="4">
    <source>
        <dbReference type="Google" id="ProtNLM"/>
    </source>
</evidence>
<keyword evidence="1" id="KW-1133">Transmembrane helix</keyword>
<sequence length="160" mass="18114">MPRKSSQKREDYDEVDTAFKSFKSDHKEISPGFGGWLRFIITAIIIQAIPLYYLEFIDEVYILNYPILEGICLGVGAIALSYAYVLAFKSYAYRKLKNQDVLSEKELKGETMQYSLFKCTATYLIAFIVSEWLIKFNGINTKVGTVFGVTAVVTVFTAAL</sequence>
<dbReference type="Proteomes" id="UP001281761">
    <property type="component" value="Unassembled WGS sequence"/>
</dbReference>
<proteinExistence type="predicted"/>
<organism evidence="2 3">
    <name type="scientific">Blattamonas nauphoetae</name>
    <dbReference type="NCBI Taxonomy" id="2049346"/>
    <lineage>
        <taxon>Eukaryota</taxon>
        <taxon>Metamonada</taxon>
        <taxon>Preaxostyla</taxon>
        <taxon>Oxymonadida</taxon>
        <taxon>Blattamonas</taxon>
    </lineage>
</organism>
<dbReference type="EMBL" id="JARBJD010000231">
    <property type="protein sequence ID" value="KAK2946320.1"/>
    <property type="molecule type" value="Genomic_DNA"/>
</dbReference>